<evidence type="ECO:0000259" key="11">
    <source>
        <dbReference type="PROSITE" id="PS52019"/>
    </source>
</evidence>
<dbReference type="SUPFAM" id="SSF47336">
    <property type="entry name" value="ACP-like"/>
    <property type="match status" value="1"/>
</dbReference>
<dbReference type="InterPro" id="IPR009081">
    <property type="entry name" value="PP-bd_ACP"/>
</dbReference>
<sequence>MVSLAGLWRSVGVVPSVVVGHSQGEIAAVTVAGGLSLEDAARVVALRSRAIVGLAGSGGMVSVPAPLDQVEEWIAPWADVLSVAAVNGPAQVVVSGAVVACEEFVVRHAGDGVRRIAVDYASHSAQVEAVEQQLASDLAGLEPVSGRVPFHSTVDAGLVDTAGLDGGYWYRNLRERVRFAEVVESLVRAGHRAFVEVSAHPVLAMAVEQAGEGLTVTGTLRRDDGGRGRWLRSLAGVHVAGVPVDWTAQLGAQSGAGSLSLPTYPFQHQRFWPDMAHHTADRVVDGVDAEFWQAVERSDGAALATTLRVDEHEVSSVLPALAAWRRERQDRQAIDNWRYRVEWAPLSGSRPSALSGSWLVLHHPDTAEWAGQVVAALADQGARPLPMSVLGDRAVVAETVSAALSEADLVGVVFLPGAAPVKDLLAVLQGLEQAGLTQRLWMLTRGAVRVDGADGPGDLEAAAAWGLGRVAALEYPTWWGGLIDLPPADAEAALDGLIWRRCCAVLAGWDAEDQVAVRASGVYGRRLVPAPDSGQPWVPAGTVLVTGGTGGLGGQVARWLADQDVEHIVLTSRRGTQAPGAAQLMDELTAEGRVRVTVLGCDVADRDGLATALSGVGRIDAVVHAAGVGELTPIAETGPEAVDQVLAAKVAGTMNLHRLLVQDAERPLDAFVMFSSGAGVWGGGGQGTYAAANAFLDAYALRERVAGRAVTSVSWGLWAGPGMAGAQESQAMQRRGVRPMDPQRALRALAEAVGRGEACVTVTDMDWPRFAVAFTSARPSPLLGQIPQVRAAAADTGSARDEDSALAARLRVLPEGRRRQAVHEMVLAHAAAVLGHGTADGLGSGQAFRELGFDSVTAVELRNRLVEATGLSLPATLVFDYPNAAVLTDFLLEELFGAEAAMSAPVVAAVLDEPVAIVGVGCRFPGGVDSPEALWELLTEGTDAIGAFPGNRGWDAAGLDDPQADYARVGGFVPEVTDFDAGFFGISPREAVAMDPQQRLVLQTAWEALERAGIAPDALRGSDTGVYVGVGGSEYGSVLASGAHDTEGHSLTGNAVSVMSGRVSYNLGLEGPAVSVDTACSSSLVAVHLAAQALRSGECSMALAGGVTVMSTPGVFAEFSRQGGLATDGRCKPFADAADGTGWGEGAGILVLERLSDARRHGHQILAMLRGSAVNQDGASNGLTAPNGPSQQRVIRAALASARLSSADVDVVEAHGTGTKLGDPIEAQALLATYGQDRPQDRPLWLGSVKSNIGHTQAAAGVAGIIKIVLAMRHGVLPRTLHVDAPSSHVDWSAGAVRLLTEAVPWEPDGRPRRAGVSSFGISGTNAHLIFEEAEPEPELVSATEPDEVPGGLVPWLLSARSADALRDQAVRLVRWSADQPETDPGVVARALATSRSVFEHRAVVLGRDGQELMDGLRTLAERRPGAGVLTGSPGSGRLAMVFSGQGSQRLGMGAELYASFPVFAEALDEVCAELDRHLPRPIRDVINGEPDLLNETVFTQAGLFAVQVALFRLMTSWGVSPEWVAGHSIGELSAAHVAGVWSLADAASVVAARGRLMQELPAGGAMAALSASEAEALELIGECATVGLAAVNGPASTVVSGDEDVVLELAERWRKQGGKARRLQVSHAFHSLLMEPMLASFAQVLEGVSWREPQFPVVSGTQDADVTDPAYWVRHVRETVRYHDTVLTLREQGADLFLEAGPDGTLSAMAGVDSGVWVPALRGDRDEPETLVTALAGVHAHSATVDWTALLGAQGSRPVPLPTYAFQRERYWPAVTRRAGDVRALGLGESGHGLLGAVVALAGGDAVVLTGRLSLASYPWLADHAVLGSVLLPGTAFVDLAVHAGDRAGCPVVEELTLQAPLLLPEQGGVQVQVRVAEPDEQGRRAVGILSRVDDDDEWIRHAEGVLSSQDVPAPVWTGAWPPPDAQPLPVDGRYERLAEDGYGYGPVFQGLRAAWQSGTEVIAEVALPEQTEVDGFGIHPALLDAALHPIGLAALAQPSEGVSLPFAWTGVRLHATGASVLRVRLSRREDGGVGIAAFDPAGQPVFSADSLRLRPISADLASGAGESARSLFGVDWVPLADPGTTTEVDWAWHGQVDGDVPAVVVAHVPTGYGEGPEWVHAVTSTVLGWLQTWLADSANQDSRLLLLTRGALDGSDLAAAAVTGLVRSAQSEHPGRFILLDLDTDLNLDAVLPTVLGSGEPELAVRAGALSVRRLVRAAGGGQAVVAPERLAEGTVVITGGTGGLGVLLARHLVATHEVGHLLLLSRRGIDAPGPLNWPLSWARGCRSGRVMCPIVMRRPRCWRGCPPSSRWRVWCMRLVCWMTRRWSR</sequence>
<dbReference type="GO" id="GO:0004315">
    <property type="term" value="F:3-oxoacyl-[acyl-carrier-protein] synthase activity"/>
    <property type="evidence" value="ECO:0007669"/>
    <property type="project" value="InterPro"/>
</dbReference>
<evidence type="ECO:0000259" key="9">
    <source>
        <dbReference type="PROSITE" id="PS50075"/>
    </source>
</evidence>
<dbReference type="Gene3D" id="6.10.140.1830">
    <property type="match status" value="1"/>
</dbReference>
<dbReference type="SMART" id="SM01294">
    <property type="entry name" value="PKS_PP_betabranch"/>
    <property type="match status" value="1"/>
</dbReference>
<feature type="domain" description="Carrier" evidence="9">
    <location>
        <begin position="820"/>
        <end position="895"/>
    </location>
</feature>
<dbReference type="SUPFAM" id="SSF52151">
    <property type="entry name" value="FabD/lysophospholipase-like"/>
    <property type="match status" value="2"/>
</dbReference>
<dbReference type="InterPro" id="IPR018201">
    <property type="entry name" value="Ketoacyl_synth_AS"/>
</dbReference>
<dbReference type="Gene3D" id="3.30.70.3290">
    <property type="match status" value="1"/>
</dbReference>
<keyword evidence="4" id="KW-0808">Transferase</keyword>
<dbReference type="PANTHER" id="PTHR43775:SF51">
    <property type="entry name" value="INACTIVE PHENOLPHTHIOCEROL SYNTHESIS POLYKETIDE SYNTHASE TYPE I PKS1-RELATED"/>
    <property type="match status" value="1"/>
</dbReference>
<comment type="caution">
    <text evidence="12">The sequence shown here is derived from an EMBL/GenBank/DDBJ whole genome shotgun (WGS) entry which is preliminary data.</text>
</comment>
<feature type="region of interest" description="C-terminal hotdog fold" evidence="8">
    <location>
        <begin position="1927"/>
        <end position="2064"/>
    </location>
</feature>
<protein>
    <submittedName>
        <fullName evidence="12">Uncharacterized protein</fullName>
    </submittedName>
</protein>
<dbReference type="Pfam" id="PF14765">
    <property type="entry name" value="PS-DH"/>
    <property type="match status" value="1"/>
</dbReference>
<dbReference type="InterPro" id="IPR041618">
    <property type="entry name" value="PKS_DE"/>
</dbReference>
<accession>A0A4D4LPC0</accession>
<dbReference type="Gene3D" id="3.40.366.10">
    <property type="entry name" value="Malonyl-Coenzyme A Acyl Carrier Protein, domain 2"/>
    <property type="match status" value="2"/>
</dbReference>
<dbReference type="Pfam" id="PF00698">
    <property type="entry name" value="Acyl_transf_1"/>
    <property type="match status" value="2"/>
</dbReference>
<dbReference type="InterPro" id="IPR014043">
    <property type="entry name" value="Acyl_transferase_dom"/>
</dbReference>
<gene>
    <name evidence="12" type="ORF">SVIO_107000</name>
</gene>
<dbReference type="SUPFAM" id="SSF53901">
    <property type="entry name" value="Thiolase-like"/>
    <property type="match status" value="1"/>
</dbReference>
<dbReference type="Pfam" id="PF00550">
    <property type="entry name" value="PP-binding"/>
    <property type="match status" value="1"/>
</dbReference>
<dbReference type="InterPro" id="IPR050091">
    <property type="entry name" value="PKS_NRPS_Biosynth_Enz"/>
</dbReference>
<evidence type="ECO:0000256" key="8">
    <source>
        <dbReference type="PROSITE-ProRule" id="PRU01363"/>
    </source>
</evidence>
<dbReference type="PROSITE" id="PS50075">
    <property type="entry name" value="CARRIER"/>
    <property type="match status" value="1"/>
</dbReference>
<dbReference type="SMART" id="SM00822">
    <property type="entry name" value="PKS_KR"/>
    <property type="match status" value="1"/>
</dbReference>
<keyword evidence="7" id="KW-0012">Acyltransferase</keyword>
<dbReference type="SMART" id="SM00826">
    <property type="entry name" value="PKS_DH"/>
    <property type="match status" value="1"/>
</dbReference>
<dbReference type="Pfam" id="PF00109">
    <property type="entry name" value="ketoacyl-synt"/>
    <property type="match status" value="1"/>
</dbReference>
<dbReference type="InterPro" id="IPR001227">
    <property type="entry name" value="Ac_transferase_dom_sf"/>
</dbReference>
<dbReference type="InterPro" id="IPR036291">
    <property type="entry name" value="NAD(P)-bd_dom_sf"/>
</dbReference>
<feature type="domain" description="Ketosynthase family 3 (KS3)" evidence="10">
    <location>
        <begin position="912"/>
        <end position="1333"/>
    </location>
</feature>
<proteinExistence type="predicted"/>
<reference evidence="12 13" key="1">
    <citation type="journal article" date="2020" name="Int. J. Syst. Evol. Microbiol.">
        <title>Reclassification of Streptomyces castelarensis and Streptomyces sporoclivatus as later heterotypic synonyms of Streptomyces antimycoticus.</title>
        <authorList>
            <person name="Komaki H."/>
            <person name="Tamura T."/>
        </authorList>
    </citation>
    <scope>NUCLEOTIDE SEQUENCE [LARGE SCALE GENOMIC DNA]</scope>
    <source>
        <strain evidence="12 13">NBRC 13459</strain>
    </source>
</reference>
<dbReference type="InterPro" id="IPR049900">
    <property type="entry name" value="PKS_mFAS_DH"/>
</dbReference>
<dbReference type="SMART" id="SM00825">
    <property type="entry name" value="PKS_KS"/>
    <property type="match status" value="1"/>
</dbReference>
<dbReference type="InterPro" id="IPR014030">
    <property type="entry name" value="Ketoacyl_synth_N"/>
</dbReference>
<dbReference type="SUPFAM" id="SSF51735">
    <property type="entry name" value="NAD(P)-binding Rossmann-fold domains"/>
    <property type="match status" value="4"/>
</dbReference>
<dbReference type="PROSITE" id="PS00606">
    <property type="entry name" value="KS3_1"/>
    <property type="match status" value="1"/>
</dbReference>
<dbReference type="InterPro" id="IPR020807">
    <property type="entry name" value="PKS_DH"/>
</dbReference>
<feature type="region of interest" description="N-terminal hotdog fold" evidence="8">
    <location>
        <begin position="1793"/>
        <end position="1915"/>
    </location>
</feature>
<dbReference type="GO" id="GO:0033068">
    <property type="term" value="P:macrolide biosynthetic process"/>
    <property type="evidence" value="ECO:0007669"/>
    <property type="project" value="UniProtKB-ARBA"/>
</dbReference>
<comment type="pathway">
    <text evidence="1">Antibiotic biosynthesis.</text>
</comment>
<evidence type="ECO:0000256" key="7">
    <source>
        <dbReference type="ARBA" id="ARBA00023315"/>
    </source>
</evidence>
<dbReference type="InterPro" id="IPR032821">
    <property type="entry name" value="PKS_assoc"/>
</dbReference>
<name>A0A4D4LPC0_STRVO</name>
<keyword evidence="3" id="KW-0597">Phosphoprotein</keyword>
<dbReference type="PROSITE" id="PS52019">
    <property type="entry name" value="PKS_MFAS_DH"/>
    <property type="match status" value="1"/>
</dbReference>
<evidence type="ECO:0000259" key="10">
    <source>
        <dbReference type="PROSITE" id="PS52004"/>
    </source>
</evidence>
<dbReference type="SMART" id="SM00827">
    <property type="entry name" value="PKS_AT"/>
    <property type="match status" value="2"/>
</dbReference>
<evidence type="ECO:0000256" key="2">
    <source>
        <dbReference type="ARBA" id="ARBA00022450"/>
    </source>
</evidence>
<dbReference type="GO" id="GO:0031177">
    <property type="term" value="F:phosphopantetheine binding"/>
    <property type="evidence" value="ECO:0007669"/>
    <property type="project" value="InterPro"/>
</dbReference>
<dbReference type="SMART" id="SM00823">
    <property type="entry name" value="PKS_PP"/>
    <property type="match status" value="1"/>
</dbReference>
<dbReference type="InterPro" id="IPR020806">
    <property type="entry name" value="PKS_PP-bd"/>
</dbReference>
<evidence type="ECO:0000256" key="6">
    <source>
        <dbReference type="ARBA" id="ARBA00023268"/>
    </source>
</evidence>
<keyword evidence="13" id="KW-1185">Reference proteome</keyword>
<dbReference type="Proteomes" id="UP000301309">
    <property type="component" value="Unassembled WGS sequence"/>
</dbReference>
<dbReference type="InterPro" id="IPR013968">
    <property type="entry name" value="PKS_KR"/>
</dbReference>
<dbReference type="InterPro" id="IPR020841">
    <property type="entry name" value="PKS_Beta-ketoAc_synthase_dom"/>
</dbReference>
<dbReference type="GO" id="GO:0006633">
    <property type="term" value="P:fatty acid biosynthetic process"/>
    <property type="evidence" value="ECO:0007669"/>
    <property type="project" value="InterPro"/>
</dbReference>
<dbReference type="Pfam" id="PF18369">
    <property type="entry name" value="PKS_DE"/>
    <property type="match status" value="1"/>
</dbReference>
<dbReference type="PANTHER" id="PTHR43775">
    <property type="entry name" value="FATTY ACID SYNTHASE"/>
    <property type="match status" value="1"/>
</dbReference>
<dbReference type="InterPro" id="IPR006162">
    <property type="entry name" value="Ppantetheine_attach_site"/>
</dbReference>
<dbReference type="Gene3D" id="3.40.47.10">
    <property type="match status" value="1"/>
</dbReference>
<feature type="active site" description="Proton acceptor; for dehydratase activity" evidence="8">
    <location>
        <position position="1825"/>
    </location>
</feature>
<dbReference type="Pfam" id="PF21089">
    <property type="entry name" value="PKS_DH_N"/>
    <property type="match status" value="1"/>
</dbReference>
<feature type="domain" description="PKS/mFAS DH" evidence="11">
    <location>
        <begin position="1793"/>
        <end position="2064"/>
    </location>
</feature>
<dbReference type="InterPro" id="IPR016035">
    <property type="entry name" value="Acyl_Trfase/lysoPLipase"/>
</dbReference>
<dbReference type="InterPro" id="IPR014031">
    <property type="entry name" value="Ketoacyl_synth_C"/>
</dbReference>
<dbReference type="Pfam" id="PF22953">
    <property type="entry name" value="SpnB_Rossmann"/>
    <property type="match status" value="1"/>
</dbReference>
<evidence type="ECO:0000256" key="3">
    <source>
        <dbReference type="ARBA" id="ARBA00022553"/>
    </source>
</evidence>
<dbReference type="InterPro" id="IPR016036">
    <property type="entry name" value="Malonyl_transacylase_ACP-bd"/>
</dbReference>
<evidence type="ECO:0000256" key="1">
    <source>
        <dbReference type="ARBA" id="ARBA00004792"/>
    </source>
</evidence>
<dbReference type="Gene3D" id="1.10.1200.10">
    <property type="entry name" value="ACP-like"/>
    <property type="match status" value="1"/>
</dbReference>
<dbReference type="InterPro" id="IPR036736">
    <property type="entry name" value="ACP-like_sf"/>
</dbReference>
<evidence type="ECO:0000256" key="5">
    <source>
        <dbReference type="ARBA" id="ARBA00023194"/>
    </source>
</evidence>
<keyword evidence="6" id="KW-0511">Multifunctional enzyme</keyword>
<dbReference type="EMBL" id="BJHW01000002">
    <property type="protein sequence ID" value="GDY60077.1"/>
    <property type="molecule type" value="Genomic_DNA"/>
</dbReference>
<dbReference type="Pfam" id="PF16197">
    <property type="entry name" value="KAsynt_C_assoc"/>
    <property type="match status" value="1"/>
</dbReference>
<dbReference type="CDD" id="cd08952">
    <property type="entry name" value="KR_1_SDR_x"/>
    <property type="match status" value="1"/>
</dbReference>
<dbReference type="InterPro" id="IPR049552">
    <property type="entry name" value="PKS_DH_N"/>
</dbReference>
<dbReference type="SUPFAM" id="SSF55048">
    <property type="entry name" value="Probable ACP-binding domain of malonyl-CoA ACP transacylase"/>
    <property type="match status" value="2"/>
</dbReference>
<dbReference type="Pfam" id="PF08659">
    <property type="entry name" value="KR"/>
    <property type="match status" value="2"/>
</dbReference>
<dbReference type="Gene3D" id="3.10.129.110">
    <property type="entry name" value="Polyketide synthase dehydratase"/>
    <property type="match status" value="1"/>
</dbReference>
<dbReference type="FunFam" id="3.40.47.10:FF:000019">
    <property type="entry name" value="Polyketide synthase type I"/>
    <property type="match status" value="1"/>
</dbReference>
<evidence type="ECO:0000256" key="4">
    <source>
        <dbReference type="ARBA" id="ARBA00022679"/>
    </source>
</evidence>
<dbReference type="InterPro" id="IPR016039">
    <property type="entry name" value="Thiolase-like"/>
</dbReference>
<evidence type="ECO:0000313" key="12">
    <source>
        <dbReference type="EMBL" id="GDY60077.1"/>
    </source>
</evidence>
<evidence type="ECO:0000313" key="13">
    <source>
        <dbReference type="Proteomes" id="UP000301309"/>
    </source>
</evidence>
<dbReference type="Gene3D" id="3.40.50.720">
    <property type="entry name" value="NAD(P)-binding Rossmann-like Domain"/>
    <property type="match status" value="2"/>
</dbReference>
<keyword evidence="2" id="KW-0596">Phosphopantetheine</keyword>
<dbReference type="PROSITE" id="PS00012">
    <property type="entry name" value="PHOSPHOPANTETHEINE"/>
    <property type="match status" value="1"/>
</dbReference>
<organism evidence="12 13">
    <name type="scientific">Streptomyces violaceusniger</name>
    <dbReference type="NCBI Taxonomy" id="68280"/>
    <lineage>
        <taxon>Bacteria</taxon>
        <taxon>Bacillati</taxon>
        <taxon>Actinomycetota</taxon>
        <taxon>Actinomycetes</taxon>
        <taxon>Kitasatosporales</taxon>
        <taxon>Streptomycetaceae</taxon>
        <taxon>Streptomyces</taxon>
        <taxon>Streptomyces violaceusniger group</taxon>
    </lineage>
</organism>
<dbReference type="GO" id="GO:0004312">
    <property type="term" value="F:fatty acid synthase activity"/>
    <property type="evidence" value="ECO:0007669"/>
    <property type="project" value="TreeGrafter"/>
</dbReference>
<dbReference type="CDD" id="cd00833">
    <property type="entry name" value="PKS"/>
    <property type="match status" value="1"/>
</dbReference>
<dbReference type="InterPro" id="IPR049551">
    <property type="entry name" value="PKS_DH_C"/>
</dbReference>
<dbReference type="InterPro" id="IPR055123">
    <property type="entry name" value="SpnB-like_Rossmann"/>
</dbReference>
<dbReference type="InterPro" id="IPR057326">
    <property type="entry name" value="KR_dom"/>
</dbReference>
<dbReference type="FunFam" id="1.10.1200.10:FF:000007">
    <property type="entry name" value="Probable polyketide synthase pks17"/>
    <property type="match status" value="1"/>
</dbReference>
<keyword evidence="5" id="KW-0045">Antibiotic biosynthesis</keyword>
<dbReference type="Gene3D" id="3.40.50.11460">
    <property type="match status" value="1"/>
</dbReference>
<feature type="active site" description="Proton donor; for dehydratase activity" evidence="8">
    <location>
        <position position="1986"/>
    </location>
</feature>
<dbReference type="PROSITE" id="PS52004">
    <property type="entry name" value="KS3_2"/>
    <property type="match status" value="1"/>
</dbReference>
<dbReference type="Pfam" id="PF02801">
    <property type="entry name" value="Ketoacyl-synt_C"/>
    <property type="match status" value="1"/>
</dbReference>
<dbReference type="InterPro" id="IPR042104">
    <property type="entry name" value="PKS_dehydratase_sf"/>
</dbReference>